<reference evidence="1" key="2">
    <citation type="submission" date="2020-11" db="EMBL/GenBank/DDBJ databases">
        <authorList>
            <person name="McCartney M.A."/>
            <person name="Auch B."/>
            <person name="Kono T."/>
            <person name="Mallez S."/>
            <person name="Becker A."/>
            <person name="Gohl D.M."/>
            <person name="Silverstein K.A.T."/>
            <person name="Koren S."/>
            <person name="Bechman K.B."/>
            <person name="Herman A."/>
            <person name="Abrahante J.E."/>
            <person name="Garbe J."/>
        </authorList>
    </citation>
    <scope>NUCLEOTIDE SEQUENCE</scope>
    <source>
        <strain evidence="1">Duluth1</strain>
        <tissue evidence="1">Whole animal</tissue>
    </source>
</reference>
<dbReference type="Proteomes" id="UP000828390">
    <property type="component" value="Unassembled WGS sequence"/>
</dbReference>
<dbReference type="EMBL" id="JAIWYP010000013">
    <property type="protein sequence ID" value="KAH3717224.1"/>
    <property type="molecule type" value="Genomic_DNA"/>
</dbReference>
<keyword evidence="2" id="KW-1185">Reference proteome</keyword>
<sequence length="94" mass="10726">MRSSLQRHFCSNACTLRSVSARSVHGSQPWRRIEATMDLKCLYVVGKLMEMLVHNLLSLAIAAVAMEIRMTKSVKMIQLKNFFFFQVPKSVCCT</sequence>
<reference evidence="1" key="1">
    <citation type="journal article" date="2019" name="bioRxiv">
        <title>The Genome of the Zebra Mussel, Dreissena polymorpha: A Resource for Invasive Species Research.</title>
        <authorList>
            <person name="McCartney M.A."/>
            <person name="Auch B."/>
            <person name="Kono T."/>
            <person name="Mallez S."/>
            <person name="Zhang Y."/>
            <person name="Obille A."/>
            <person name="Becker A."/>
            <person name="Abrahante J.E."/>
            <person name="Garbe J."/>
            <person name="Badalamenti J.P."/>
            <person name="Herman A."/>
            <person name="Mangelson H."/>
            <person name="Liachko I."/>
            <person name="Sullivan S."/>
            <person name="Sone E.D."/>
            <person name="Koren S."/>
            <person name="Silverstein K.A.T."/>
            <person name="Beckman K.B."/>
            <person name="Gohl D.M."/>
        </authorList>
    </citation>
    <scope>NUCLEOTIDE SEQUENCE</scope>
    <source>
        <strain evidence="1">Duluth1</strain>
        <tissue evidence="1">Whole animal</tissue>
    </source>
</reference>
<name>A0A9D4C565_DREPO</name>
<evidence type="ECO:0000313" key="2">
    <source>
        <dbReference type="Proteomes" id="UP000828390"/>
    </source>
</evidence>
<accession>A0A9D4C565</accession>
<evidence type="ECO:0000313" key="1">
    <source>
        <dbReference type="EMBL" id="KAH3717224.1"/>
    </source>
</evidence>
<proteinExistence type="predicted"/>
<protein>
    <submittedName>
        <fullName evidence="1">Uncharacterized protein</fullName>
    </submittedName>
</protein>
<gene>
    <name evidence="1" type="ORF">DPMN_060005</name>
</gene>
<organism evidence="1 2">
    <name type="scientific">Dreissena polymorpha</name>
    <name type="common">Zebra mussel</name>
    <name type="synonym">Mytilus polymorpha</name>
    <dbReference type="NCBI Taxonomy" id="45954"/>
    <lineage>
        <taxon>Eukaryota</taxon>
        <taxon>Metazoa</taxon>
        <taxon>Spiralia</taxon>
        <taxon>Lophotrochozoa</taxon>
        <taxon>Mollusca</taxon>
        <taxon>Bivalvia</taxon>
        <taxon>Autobranchia</taxon>
        <taxon>Heteroconchia</taxon>
        <taxon>Euheterodonta</taxon>
        <taxon>Imparidentia</taxon>
        <taxon>Neoheterodontei</taxon>
        <taxon>Myida</taxon>
        <taxon>Dreissenoidea</taxon>
        <taxon>Dreissenidae</taxon>
        <taxon>Dreissena</taxon>
    </lineage>
</organism>
<comment type="caution">
    <text evidence="1">The sequence shown here is derived from an EMBL/GenBank/DDBJ whole genome shotgun (WGS) entry which is preliminary data.</text>
</comment>
<dbReference type="AlphaFoldDB" id="A0A9D4C565"/>